<accession>A0A327NSI4</accession>
<evidence type="ECO:0000256" key="4">
    <source>
        <dbReference type="ARBA" id="ARBA00051722"/>
    </source>
</evidence>
<dbReference type="AlphaFoldDB" id="A0A327NSI4"/>
<dbReference type="PANTHER" id="PTHR39181:SF1">
    <property type="entry name" value="TYROSINE-PROTEIN PHOSPHATASE YWQE"/>
    <property type="match status" value="1"/>
</dbReference>
<dbReference type="Proteomes" id="UP000249016">
    <property type="component" value="Unassembled WGS sequence"/>
</dbReference>
<sequence length="227" mass="26002">MHSHLLPGVDDGVTSPEETLACLHQLAAWGIQRVITTPHVSQDWYPNTQDALLKGQVMLQALVNEHQIPLTIDVAAEYLLDDLFLNLLRADQLSSFGQQKYVLFETGWAAAPVFLNEIIFHLRAQGYQPLLAHPERYTYYHNDLKPLAELRKAGCLFQLNWGSMTGRYGRRVQAQAHKFLTNTWVDFMGSDIHRPTDLNLFDQLVSSADYHLLKQQPLRNQELLLKK</sequence>
<evidence type="ECO:0000313" key="5">
    <source>
        <dbReference type="EMBL" id="RAI78351.1"/>
    </source>
</evidence>
<proteinExistence type="inferred from homology"/>
<reference evidence="5 6" key="1">
    <citation type="submission" date="2018-06" db="EMBL/GenBank/DDBJ databases">
        <title>Spirosoma sp. HMF3257 Genome sequencing and assembly.</title>
        <authorList>
            <person name="Kang H."/>
            <person name="Cha I."/>
            <person name="Kim H."/>
            <person name="Kang J."/>
            <person name="Joh K."/>
        </authorList>
    </citation>
    <scope>NUCLEOTIDE SEQUENCE [LARGE SCALE GENOMIC DNA]</scope>
    <source>
        <strain evidence="5 6">HMF3257</strain>
    </source>
</reference>
<comment type="catalytic activity">
    <reaction evidence="4">
        <text>O-phospho-L-tyrosyl-[protein] + H2O = L-tyrosyl-[protein] + phosphate</text>
        <dbReference type="Rhea" id="RHEA:10684"/>
        <dbReference type="Rhea" id="RHEA-COMP:10136"/>
        <dbReference type="Rhea" id="RHEA-COMP:20101"/>
        <dbReference type="ChEBI" id="CHEBI:15377"/>
        <dbReference type="ChEBI" id="CHEBI:43474"/>
        <dbReference type="ChEBI" id="CHEBI:46858"/>
        <dbReference type="ChEBI" id="CHEBI:61978"/>
        <dbReference type="EC" id="3.1.3.48"/>
    </reaction>
</comment>
<evidence type="ECO:0000256" key="3">
    <source>
        <dbReference type="ARBA" id="ARBA00022801"/>
    </source>
</evidence>
<dbReference type="EMBL" id="QLII01000001">
    <property type="protein sequence ID" value="RAI78351.1"/>
    <property type="molecule type" value="Genomic_DNA"/>
</dbReference>
<comment type="caution">
    <text evidence="5">The sequence shown here is derived from an EMBL/GenBank/DDBJ whole genome shotgun (WGS) entry which is preliminary data.</text>
</comment>
<name>A0A327NSI4_9BACT</name>
<dbReference type="SUPFAM" id="SSF89550">
    <property type="entry name" value="PHP domain-like"/>
    <property type="match status" value="1"/>
</dbReference>
<protein>
    <recommendedName>
        <fullName evidence="2">protein-tyrosine-phosphatase</fullName>
        <ecNumber evidence="2">3.1.3.48</ecNumber>
    </recommendedName>
</protein>
<keyword evidence="6" id="KW-1185">Reference proteome</keyword>
<dbReference type="EC" id="3.1.3.48" evidence="2"/>
<evidence type="ECO:0000256" key="1">
    <source>
        <dbReference type="ARBA" id="ARBA00005750"/>
    </source>
</evidence>
<keyword evidence="3" id="KW-0378">Hydrolase</keyword>
<dbReference type="InterPro" id="IPR016667">
    <property type="entry name" value="Caps_polysacc_synth_CpsB/CapC"/>
</dbReference>
<gene>
    <name evidence="5" type="ORF">HMF3257_05200</name>
</gene>
<dbReference type="PIRSF" id="PIRSF016557">
    <property type="entry name" value="Caps_synth_CpsB"/>
    <property type="match status" value="1"/>
</dbReference>
<dbReference type="GO" id="GO:0030145">
    <property type="term" value="F:manganese ion binding"/>
    <property type="evidence" value="ECO:0007669"/>
    <property type="project" value="InterPro"/>
</dbReference>
<comment type="similarity">
    <text evidence="1">Belongs to the metallo-dependent hydrolases superfamily. CpsB/CapC family.</text>
</comment>
<evidence type="ECO:0000256" key="2">
    <source>
        <dbReference type="ARBA" id="ARBA00013064"/>
    </source>
</evidence>
<dbReference type="InterPro" id="IPR016195">
    <property type="entry name" value="Pol/histidinol_Pase-like"/>
</dbReference>
<dbReference type="PANTHER" id="PTHR39181">
    <property type="entry name" value="TYROSINE-PROTEIN PHOSPHATASE YWQE"/>
    <property type="match status" value="1"/>
</dbReference>
<dbReference type="Gene3D" id="3.20.20.140">
    <property type="entry name" value="Metal-dependent hydrolases"/>
    <property type="match status" value="1"/>
</dbReference>
<organism evidence="5 6">
    <name type="scientific">Spirosoma telluris</name>
    <dbReference type="NCBI Taxonomy" id="2183553"/>
    <lineage>
        <taxon>Bacteria</taxon>
        <taxon>Pseudomonadati</taxon>
        <taxon>Bacteroidota</taxon>
        <taxon>Cytophagia</taxon>
        <taxon>Cytophagales</taxon>
        <taxon>Cytophagaceae</taxon>
        <taxon>Spirosoma</taxon>
    </lineage>
</organism>
<dbReference type="GO" id="GO:0004725">
    <property type="term" value="F:protein tyrosine phosphatase activity"/>
    <property type="evidence" value="ECO:0007669"/>
    <property type="project" value="UniProtKB-EC"/>
</dbReference>
<dbReference type="Pfam" id="PF19567">
    <property type="entry name" value="CpsB_CapC"/>
    <property type="match status" value="1"/>
</dbReference>
<evidence type="ECO:0000313" key="6">
    <source>
        <dbReference type="Proteomes" id="UP000249016"/>
    </source>
</evidence>